<organism evidence="2 3">
    <name type="scientific">Racocetra fulgida</name>
    <dbReference type="NCBI Taxonomy" id="60492"/>
    <lineage>
        <taxon>Eukaryota</taxon>
        <taxon>Fungi</taxon>
        <taxon>Fungi incertae sedis</taxon>
        <taxon>Mucoromycota</taxon>
        <taxon>Glomeromycotina</taxon>
        <taxon>Glomeromycetes</taxon>
        <taxon>Diversisporales</taxon>
        <taxon>Gigasporaceae</taxon>
        <taxon>Racocetra</taxon>
    </lineage>
</organism>
<dbReference type="Pfam" id="PF08239">
    <property type="entry name" value="SH3_3"/>
    <property type="match status" value="1"/>
</dbReference>
<dbReference type="Proteomes" id="UP000789396">
    <property type="component" value="Unassembled WGS sequence"/>
</dbReference>
<dbReference type="OrthoDB" id="5358886at2759"/>
<evidence type="ECO:0000259" key="1">
    <source>
        <dbReference type="Pfam" id="PF08239"/>
    </source>
</evidence>
<keyword evidence="3" id="KW-1185">Reference proteome</keyword>
<protein>
    <submittedName>
        <fullName evidence="2">8776_t:CDS:1</fullName>
    </submittedName>
</protein>
<dbReference type="InterPro" id="IPR003646">
    <property type="entry name" value="SH3-like_bac-type"/>
</dbReference>
<accession>A0A9N9ISA9</accession>
<comment type="caution">
    <text evidence="2">The sequence shown here is derived from an EMBL/GenBank/DDBJ whole genome shotgun (WGS) entry which is preliminary data.</text>
</comment>
<feature type="domain" description="SH3b" evidence="1">
    <location>
        <begin position="4"/>
        <end position="49"/>
    </location>
</feature>
<gene>
    <name evidence="2" type="ORF">RFULGI_LOCUS13368</name>
</gene>
<name>A0A9N9ISA9_9GLOM</name>
<dbReference type="EMBL" id="CAJVPZ010034843">
    <property type="protein sequence ID" value="CAG8747711.1"/>
    <property type="molecule type" value="Genomic_DNA"/>
</dbReference>
<proteinExistence type="predicted"/>
<feature type="non-terminal residue" evidence="2">
    <location>
        <position position="1"/>
    </location>
</feature>
<sequence>TNANLNIREQPSLNAKILRVAPKGSNVDVICQTTGDTVDGKNIWDKLEDGTFCFDAYVDGAA</sequence>
<feature type="non-terminal residue" evidence="2">
    <location>
        <position position="62"/>
    </location>
</feature>
<dbReference type="Gene3D" id="2.30.30.40">
    <property type="entry name" value="SH3 Domains"/>
    <property type="match status" value="1"/>
</dbReference>
<evidence type="ECO:0000313" key="2">
    <source>
        <dbReference type="EMBL" id="CAG8747711.1"/>
    </source>
</evidence>
<evidence type="ECO:0000313" key="3">
    <source>
        <dbReference type="Proteomes" id="UP000789396"/>
    </source>
</evidence>
<dbReference type="AlphaFoldDB" id="A0A9N9ISA9"/>
<reference evidence="2" key="1">
    <citation type="submission" date="2021-06" db="EMBL/GenBank/DDBJ databases">
        <authorList>
            <person name="Kallberg Y."/>
            <person name="Tangrot J."/>
            <person name="Rosling A."/>
        </authorList>
    </citation>
    <scope>NUCLEOTIDE SEQUENCE</scope>
    <source>
        <strain evidence="2">IN212</strain>
    </source>
</reference>